<accession>A0A8S4P063</accession>
<feature type="non-terminal residue" evidence="1">
    <location>
        <position position="1"/>
    </location>
</feature>
<proteinExistence type="predicted"/>
<dbReference type="Proteomes" id="UP000749559">
    <property type="component" value="Unassembled WGS sequence"/>
</dbReference>
<comment type="caution">
    <text evidence="1">The sequence shown here is derived from an EMBL/GenBank/DDBJ whole genome shotgun (WGS) entry which is preliminary data.</text>
</comment>
<protein>
    <submittedName>
        <fullName evidence="1">Uncharacterized protein</fullName>
    </submittedName>
</protein>
<name>A0A8S4P063_OWEFU</name>
<evidence type="ECO:0000313" key="2">
    <source>
        <dbReference type="Proteomes" id="UP000749559"/>
    </source>
</evidence>
<dbReference type="EMBL" id="CAIIXF020000006">
    <property type="protein sequence ID" value="CAH1785849.1"/>
    <property type="molecule type" value="Genomic_DNA"/>
</dbReference>
<gene>
    <name evidence="1" type="ORF">OFUS_LOCUS11852</name>
</gene>
<organism evidence="1 2">
    <name type="scientific">Owenia fusiformis</name>
    <name type="common">Polychaete worm</name>
    <dbReference type="NCBI Taxonomy" id="6347"/>
    <lineage>
        <taxon>Eukaryota</taxon>
        <taxon>Metazoa</taxon>
        <taxon>Spiralia</taxon>
        <taxon>Lophotrochozoa</taxon>
        <taxon>Annelida</taxon>
        <taxon>Polychaeta</taxon>
        <taxon>Sedentaria</taxon>
        <taxon>Canalipalpata</taxon>
        <taxon>Sabellida</taxon>
        <taxon>Oweniida</taxon>
        <taxon>Oweniidae</taxon>
        <taxon>Owenia</taxon>
    </lineage>
</organism>
<sequence length="107" mass="12673">AVRVYMTCNKYLGDIFIRKYVPFKNIVHGRYSTTLPCQQTDKYERTNIFKINKLCCPSPYKNLCYGEKRKMKQKGVRKINLDRQQRIGGPSIKIKNKMLVYNNFCLP</sequence>
<reference evidence="1" key="1">
    <citation type="submission" date="2022-03" db="EMBL/GenBank/DDBJ databases">
        <authorList>
            <person name="Martin C."/>
        </authorList>
    </citation>
    <scope>NUCLEOTIDE SEQUENCE</scope>
</reference>
<dbReference type="AlphaFoldDB" id="A0A8S4P063"/>
<keyword evidence="2" id="KW-1185">Reference proteome</keyword>
<evidence type="ECO:0000313" key="1">
    <source>
        <dbReference type="EMBL" id="CAH1785849.1"/>
    </source>
</evidence>